<sequence>MDLSLIARVTTSVHWRTAALAITGVLLLSGCQSGGNPAGSATTDRMSADPTSKYPELASGSIVSADGLYQLMPDFHCRDDGPDSKDAGCLTMECPATADGATEGRPVIWKRALRTIANPGWQDWIPVGGPTCFYDPHA</sequence>
<proteinExistence type="predicted"/>
<evidence type="ECO:0000313" key="2">
    <source>
        <dbReference type="Proteomes" id="UP000316500"/>
    </source>
</evidence>
<gene>
    <name evidence="1" type="ORF">FQP90_20205</name>
</gene>
<protein>
    <submittedName>
        <fullName evidence="1">Uncharacterized protein</fullName>
    </submittedName>
</protein>
<reference evidence="1 2" key="1">
    <citation type="submission" date="2019-07" db="EMBL/GenBank/DDBJ databases">
        <title>Diversity of Bacteria from Kongsfjorden, Arctic.</title>
        <authorList>
            <person name="Yu Y."/>
        </authorList>
    </citation>
    <scope>NUCLEOTIDE SEQUENCE [LARGE SCALE GENOMIC DNA]</scope>
    <source>
        <strain evidence="1 2">SM1928</strain>
    </source>
</reference>
<organism evidence="1 2">
    <name type="scientific">Paenarthrobacter nitroguajacolicus</name>
    <name type="common">Arthrobacter nitroguajacolicus</name>
    <dbReference type="NCBI Taxonomy" id="211146"/>
    <lineage>
        <taxon>Bacteria</taxon>
        <taxon>Bacillati</taxon>
        <taxon>Actinomycetota</taxon>
        <taxon>Actinomycetes</taxon>
        <taxon>Micrococcales</taxon>
        <taxon>Micrococcaceae</taxon>
        <taxon>Paenarthrobacter</taxon>
    </lineage>
</organism>
<dbReference type="EMBL" id="VNFK01000021">
    <property type="protein sequence ID" value="TVU58861.1"/>
    <property type="molecule type" value="Genomic_DNA"/>
</dbReference>
<name>A0A558GPS1_PAENT</name>
<accession>A0A558GPS1</accession>
<dbReference type="Proteomes" id="UP000316500">
    <property type="component" value="Unassembled WGS sequence"/>
</dbReference>
<evidence type="ECO:0000313" key="1">
    <source>
        <dbReference type="EMBL" id="TVU58861.1"/>
    </source>
</evidence>
<dbReference type="AlphaFoldDB" id="A0A558GPS1"/>
<dbReference type="RefSeq" id="WP_144652861.1">
    <property type="nucleotide sequence ID" value="NZ_VNFK01000021.1"/>
</dbReference>
<comment type="caution">
    <text evidence="1">The sequence shown here is derived from an EMBL/GenBank/DDBJ whole genome shotgun (WGS) entry which is preliminary data.</text>
</comment>